<dbReference type="Gene3D" id="2.60.40.60">
    <property type="entry name" value="Cadherins"/>
    <property type="match status" value="13"/>
</dbReference>
<evidence type="ECO:0000256" key="1">
    <source>
        <dbReference type="ARBA" id="ARBA00004251"/>
    </source>
</evidence>
<evidence type="ECO:0000313" key="15">
    <source>
        <dbReference type="EMBL" id="ESO89853.1"/>
    </source>
</evidence>
<dbReference type="PANTHER" id="PTHR24026:SF126">
    <property type="entry name" value="PROTOCADHERIN FAT 4"/>
    <property type="match status" value="1"/>
</dbReference>
<keyword evidence="8" id="KW-0130">Cell adhesion</keyword>
<protein>
    <recommendedName>
        <fullName evidence="14">Cadherin domain-containing protein</fullName>
    </recommendedName>
</protein>
<feature type="domain" description="Cadherin" evidence="14">
    <location>
        <begin position="598"/>
        <end position="701"/>
    </location>
</feature>
<dbReference type="PROSITE" id="PS50268">
    <property type="entry name" value="CADHERIN_2"/>
    <property type="match status" value="12"/>
</dbReference>
<feature type="domain" description="Cadherin" evidence="14">
    <location>
        <begin position="1121"/>
        <end position="1234"/>
    </location>
</feature>
<evidence type="ECO:0000256" key="7">
    <source>
        <dbReference type="ARBA" id="ARBA00022837"/>
    </source>
</evidence>
<evidence type="ECO:0000259" key="14">
    <source>
        <dbReference type="PROSITE" id="PS50268"/>
    </source>
</evidence>
<feature type="domain" description="Cadherin" evidence="14">
    <location>
        <begin position="1014"/>
        <end position="1120"/>
    </location>
</feature>
<reference evidence="15 16" key="1">
    <citation type="journal article" date="2013" name="Nature">
        <title>Insights into bilaterian evolution from three spiralian genomes.</title>
        <authorList>
            <person name="Simakov O."/>
            <person name="Marletaz F."/>
            <person name="Cho S.J."/>
            <person name="Edsinger-Gonzales E."/>
            <person name="Havlak P."/>
            <person name="Hellsten U."/>
            <person name="Kuo D.H."/>
            <person name="Larsson T."/>
            <person name="Lv J."/>
            <person name="Arendt D."/>
            <person name="Savage R."/>
            <person name="Osoegawa K."/>
            <person name="de Jong P."/>
            <person name="Grimwood J."/>
            <person name="Chapman J.A."/>
            <person name="Shapiro H."/>
            <person name="Aerts A."/>
            <person name="Otillar R.P."/>
            <person name="Terry A.Y."/>
            <person name="Boore J.L."/>
            <person name="Grigoriev I.V."/>
            <person name="Lindberg D.R."/>
            <person name="Seaver E.C."/>
            <person name="Weisblat D.A."/>
            <person name="Putnam N.H."/>
            <person name="Rokhsar D.S."/>
        </authorList>
    </citation>
    <scope>NUCLEOTIDE SEQUENCE [LARGE SCALE GENOMIC DNA]</scope>
</reference>
<dbReference type="OMA" id="QVEYAFV"/>
<keyword evidence="12" id="KW-0325">Glycoprotein</keyword>
<organism evidence="15 16">
    <name type="scientific">Lottia gigantea</name>
    <name type="common">Giant owl limpet</name>
    <dbReference type="NCBI Taxonomy" id="225164"/>
    <lineage>
        <taxon>Eukaryota</taxon>
        <taxon>Metazoa</taxon>
        <taxon>Spiralia</taxon>
        <taxon>Lophotrochozoa</taxon>
        <taxon>Mollusca</taxon>
        <taxon>Gastropoda</taxon>
        <taxon>Patellogastropoda</taxon>
        <taxon>Lottioidea</taxon>
        <taxon>Lottiidae</taxon>
        <taxon>Lottia</taxon>
    </lineage>
</organism>
<feature type="domain" description="Cadherin" evidence="14">
    <location>
        <begin position="13"/>
        <end position="74"/>
    </location>
</feature>
<gene>
    <name evidence="15" type="ORF">LOTGIDRAFT_124131</name>
</gene>
<evidence type="ECO:0000256" key="3">
    <source>
        <dbReference type="ARBA" id="ARBA00022536"/>
    </source>
</evidence>
<dbReference type="RefSeq" id="XP_009059328.1">
    <property type="nucleotide sequence ID" value="XM_009061080.1"/>
</dbReference>
<keyword evidence="7 13" id="KW-0106">Calcium</keyword>
<keyword evidence="6" id="KW-0677">Repeat</keyword>
<dbReference type="GO" id="GO:0005509">
    <property type="term" value="F:calcium ion binding"/>
    <property type="evidence" value="ECO:0007669"/>
    <property type="project" value="UniProtKB-UniRule"/>
</dbReference>
<feature type="non-terminal residue" evidence="15">
    <location>
        <position position="1"/>
    </location>
</feature>
<sequence>GFVYFQTVANAEFGLSSATGEIFLKTSVDLETTPNYNFEVVAFDNGVPQRSATATVSILLTNINDVTPICSPNLVTATHREDGSGVMAKLSCIDTDSGTLTYIINSVNAVLGAGIFSIGGTGTVSLTGSLNYETDKIHNIIVLVSDNGTPDLTTTATVNIVVTDVNESPPVFASTPYAATIAETDAPGESILAVSASDADTSETRTYSLSSTTYFIIDAQTGALILKGPLNREDVDNYILTVQAADKGTPPLVETASIPITITDINDIPPVCSPITYITSVQETDPVGTTVTTVNCPDANDLSPNNVVVYSITAGDASNHFTIDSNTGVIQINAILNAQTIPIYSLTITATDSVNTVTAFTAPERLFTATVQVAVSPVNEHSPVFQSTPYNEIIAENFALGSTIATILATDQDVGLQQGTVRYSVVNGDGGGLFALGINSGKLNIAKSLDYESAQTHILTVRATDDVAGSGAEKFADTTVTITVTDINDNSPVFVPDTYTSNVAETAVVGATVVIVTATDDDSGVNKNVVYTIIDGDPNNDFKFVNDNLIITNALDYETVNSYKLDILVTDQGLPPLTDTAVININIQAANEFPPVLTDTSPSATLSEATAAGQIIYTASATDADAGTDGKIRYSISSGNIGSAFRINDITGAFMVWSQLDFDTPPTTYSIIIEARDGTGLTDSLTLSITLTDENDHTPQFTQNTYTPAVDEDKTVGFIVNTVQAIDKDSGVNGQVTYSIVSGDGVGSFNIDSTSGDITTSVTLDYEVKQIYYLVVQAVDGGVPALTSSCLVRIAVNDINDKTPVFVPADFTVNIAENVSVGTSVTTVNANDADSAANNNNVINYSVTNSFFLIGSTSGQISTKATLDRETADSHILTILATDQGTPSLVGTATVTVILNDVNDNPPIITGTYDSNIPEDRVIGSTAFTVVATDQDIGVNGELVFSITNGNTNNDFKIDPIAGLVQIQNILDREITPSYTLNITISDKGATPLTDSISVIITVDDVNDNAPIFTGTPYIFSILENSPLASPVGSVAATDRDVGANAALVFELLNFWQGNPTNFVIDTATRTISTSDPLDREMTSTYIINCRVKDQGSPSKYTLENVTINILDQNDNSPVFDSTKYASTTVENSPVGTSILQMTVTDADLGANAVVTLTIDTSTALGTSANTFLAVDSTTGIISVKSNIDREIHPGFDFKILAVDGGASPLTSTATVSLIVTDVNDNSPTLNPVFYNAEVAYAGQCSRIITTVKATDPDAGVNAQLGFFLTDSSSFFQIDSNSGKYL</sequence>
<dbReference type="Pfam" id="PF00028">
    <property type="entry name" value="Cadherin"/>
    <property type="match status" value="12"/>
</dbReference>
<keyword evidence="2" id="KW-1003">Cell membrane</keyword>
<keyword evidence="10" id="KW-0472">Membrane</keyword>
<feature type="domain" description="Cadherin" evidence="14">
    <location>
        <begin position="702"/>
        <end position="806"/>
    </location>
</feature>
<feature type="domain" description="Cadherin" evidence="14">
    <location>
        <begin position="909"/>
        <end position="1013"/>
    </location>
</feature>
<evidence type="ECO:0000313" key="16">
    <source>
        <dbReference type="Proteomes" id="UP000030746"/>
    </source>
</evidence>
<dbReference type="FunFam" id="2.60.40.60:FF:000020">
    <property type="entry name" value="Dachsous cadherin-related 1b"/>
    <property type="match status" value="3"/>
</dbReference>
<evidence type="ECO:0000256" key="10">
    <source>
        <dbReference type="ARBA" id="ARBA00023136"/>
    </source>
</evidence>
<name>V3ZFF0_LOTGI</name>
<comment type="subcellular location">
    <subcellularLocation>
        <location evidence="1">Cell membrane</location>
        <topology evidence="1">Single-pass type I membrane protein</topology>
    </subcellularLocation>
</comment>
<dbReference type="CDD" id="cd11304">
    <property type="entry name" value="Cadherin_repeat"/>
    <property type="match status" value="13"/>
</dbReference>
<dbReference type="FunFam" id="2.60.40.60:FF:000013">
    <property type="entry name" value="Cadherin EGF LAG seven-pass G-type receptor"/>
    <property type="match status" value="1"/>
</dbReference>
<dbReference type="FunFam" id="2.60.40.60:FF:000015">
    <property type="entry name" value="FAT atypical cadherin 1"/>
    <property type="match status" value="1"/>
</dbReference>
<feature type="domain" description="Cadherin" evidence="14">
    <location>
        <begin position="807"/>
        <end position="909"/>
    </location>
</feature>
<feature type="domain" description="Cadherin" evidence="14">
    <location>
        <begin position="173"/>
        <end position="272"/>
    </location>
</feature>
<keyword evidence="4" id="KW-0812">Transmembrane</keyword>
<dbReference type="InterPro" id="IPR015919">
    <property type="entry name" value="Cadherin-like_sf"/>
</dbReference>
<dbReference type="GeneID" id="20232335"/>
<dbReference type="FunFam" id="2.60.40.60:FF:000039">
    <property type="entry name" value="FAT atypical cadherin 3"/>
    <property type="match status" value="1"/>
</dbReference>
<evidence type="ECO:0000256" key="6">
    <source>
        <dbReference type="ARBA" id="ARBA00022737"/>
    </source>
</evidence>
<dbReference type="GO" id="GO:0007156">
    <property type="term" value="P:homophilic cell adhesion via plasma membrane adhesion molecules"/>
    <property type="evidence" value="ECO:0007669"/>
    <property type="project" value="InterPro"/>
</dbReference>
<dbReference type="InterPro" id="IPR002126">
    <property type="entry name" value="Cadherin-like_dom"/>
</dbReference>
<dbReference type="KEGG" id="lgi:LOTGIDRAFT_124131"/>
<dbReference type="FunFam" id="2.60.40.60:FF:000058">
    <property type="entry name" value="FAT atypical cadherin 3"/>
    <property type="match status" value="1"/>
</dbReference>
<dbReference type="Proteomes" id="UP000030746">
    <property type="component" value="Unassembled WGS sequence"/>
</dbReference>
<dbReference type="PRINTS" id="PR00205">
    <property type="entry name" value="CADHERIN"/>
</dbReference>
<dbReference type="GO" id="GO:0005886">
    <property type="term" value="C:plasma membrane"/>
    <property type="evidence" value="ECO:0007669"/>
    <property type="project" value="UniProtKB-SubCell"/>
</dbReference>
<keyword evidence="16" id="KW-1185">Reference proteome</keyword>
<dbReference type="OrthoDB" id="6252479at2759"/>
<dbReference type="HOGENOM" id="CLU_001822_0_0_1"/>
<accession>V3ZFF0</accession>
<feature type="domain" description="Cadherin" evidence="14">
    <location>
        <begin position="83"/>
        <end position="172"/>
    </location>
</feature>
<feature type="domain" description="Cadherin" evidence="14">
    <location>
        <begin position="273"/>
        <end position="385"/>
    </location>
</feature>
<evidence type="ECO:0000256" key="2">
    <source>
        <dbReference type="ARBA" id="ARBA00022475"/>
    </source>
</evidence>
<proteinExistence type="predicted"/>
<evidence type="ECO:0000256" key="4">
    <source>
        <dbReference type="ARBA" id="ARBA00022692"/>
    </source>
</evidence>
<feature type="domain" description="Cadherin" evidence="14">
    <location>
        <begin position="386"/>
        <end position="494"/>
    </location>
</feature>
<dbReference type="PROSITE" id="PS00232">
    <property type="entry name" value="CADHERIN_1"/>
    <property type="match status" value="4"/>
</dbReference>
<evidence type="ECO:0000256" key="13">
    <source>
        <dbReference type="PROSITE-ProRule" id="PRU00043"/>
    </source>
</evidence>
<keyword evidence="9" id="KW-1133">Transmembrane helix</keyword>
<dbReference type="CTD" id="20232335"/>
<keyword evidence="11" id="KW-1015">Disulfide bond</keyword>
<dbReference type="InterPro" id="IPR020894">
    <property type="entry name" value="Cadherin_CS"/>
</dbReference>
<dbReference type="SMART" id="SM00112">
    <property type="entry name" value="CA"/>
    <property type="match status" value="12"/>
</dbReference>
<dbReference type="PANTHER" id="PTHR24026">
    <property type="entry name" value="FAT ATYPICAL CADHERIN-RELATED"/>
    <property type="match status" value="1"/>
</dbReference>
<evidence type="ECO:0000256" key="9">
    <source>
        <dbReference type="ARBA" id="ARBA00022989"/>
    </source>
</evidence>
<dbReference type="FunFam" id="2.60.40.60:FF:000275">
    <property type="entry name" value="Si:dkey-30k22.7"/>
    <property type="match status" value="1"/>
</dbReference>
<dbReference type="EMBL" id="KB202518">
    <property type="protein sequence ID" value="ESO89853.1"/>
    <property type="molecule type" value="Genomic_DNA"/>
</dbReference>
<evidence type="ECO:0000256" key="8">
    <source>
        <dbReference type="ARBA" id="ARBA00022889"/>
    </source>
</evidence>
<evidence type="ECO:0000256" key="11">
    <source>
        <dbReference type="ARBA" id="ARBA00023157"/>
    </source>
</evidence>
<evidence type="ECO:0000256" key="5">
    <source>
        <dbReference type="ARBA" id="ARBA00022729"/>
    </source>
</evidence>
<dbReference type="FunFam" id="2.60.40.60:FF:000005">
    <property type="entry name" value="Protocadherin 9"/>
    <property type="match status" value="1"/>
</dbReference>
<keyword evidence="5" id="KW-0732">Signal</keyword>
<keyword evidence="3" id="KW-0245">EGF-like domain</keyword>
<evidence type="ECO:0000256" key="12">
    <source>
        <dbReference type="ARBA" id="ARBA00023180"/>
    </source>
</evidence>
<dbReference type="SUPFAM" id="SSF49313">
    <property type="entry name" value="Cadherin-like"/>
    <property type="match status" value="13"/>
</dbReference>
<feature type="domain" description="Cadherin" evidence="14">
    <location>
        <begin position="495"/>
        <end position="597"/>
    </location>
</feature>